<gene>
    <name evidence="3" type="ORF">HMPREF9624_02196</name>
</gene>
<dbReference type="InterPro" id="IPR000160">
    <property type="entry name" value="GGDEF_dom"/>
</dbReference>
<dbReference type="HOGENOM" id="CLU_463697_0_0_9"/>
<keyword evidence="1" id="KW-0812">Transmembrane</keyword>
<name>G9WSY0_9FIRM</name>
<reference evidence="3 4" key="1">
    <citation type="submission" date="2011-08" db="EMBL/GenBank/DDBJ databases">
        <title>The Genome Sequence of Oribacterium sp. ACB7.</title>
        <authorList>
            <consortium name="The Broad Institute Genome Sequencing Platform"/>
            <person name="Earl A."/>
            <person name="Ward D."/>
            <person name="Feldgarden M."/>
            <person name="Gevers D."/>
            <person name="Sizova M."/>
            <person name="Hazen A."/>
            <person name="Epstein S."/>
            <person name="Young S.K."/>
            <person name="Zeng Q."/>
            <person name="Gargeya S."/>
            <person name="Fitzgerald M."/>
            <person name="Haas B."/>
            <person name="Abouelleil A."/>
            <person name="Alvarado L."/>
            <person name="Arachchi H.M."/>
            <person name="Berlin A."/>
            <person name="Brown A."/>
            <person name="Chapman S.B."/>
            <person name="Chen Z."/>
            <person name="Dunbar C."/>
            <person name="Freedman E."/>
            <person name="Gearin G."/>
            <person name="Gellesch M."/>
            <person name="Goldberg J."/>
            <person name="Griggs A."/>
            <person name="Gujja S."/>
            <person name="Heiman D."/>
            <person name="Howarth C."/>
            <person name="Larson L."/>
            <person name="Lui A."/>
            <person name="MacDonald P.J.P."/>
            <person name="Montmayeur A."/>
            <person name="Murphy C."/>
            <person name="Neiman D."/>
            <person name="Pearson M."/>
            <person name="Priest M."/>
            <person name="Roberts A."/>
            <person name="Saif S."/>
            <person name="Shea T."/>
            <person name="Shenoy N."/>
            <person name="Sisk P."/>
            <person name="Stolte C."/>
            <person name="Sykes S."/>
            <person name="Wortman J."/>
            <person name="Nusbaum C."/>
            <person name="Birren B."/>
        </authorList>
    </citation>
    <scope>NUCLEOTIDE SEQUENCE [LARGE SCALE GENOMIC DNA]</scope>
    <source>
        <strain evidence="3 4">ACB7</strain>
    </source>
</reference>
<dbReference type="PROSITE" id="PS50887">
    <property type="entry name" value="GGDEF"/>
    <property type="match status" value="1"/>
</dbReference>
<keyword evidence="1" id="KW-1133">Transmembrane helix</keyword>
<dbReference type="PANTHER" id="PTHR45138">
    <property type="entry name" value="REGULATORY COMPONENTS OF SENSORY TRANSDUCTION SYSTEM"/>
    <property type="match status" value="1"/>
</dbReference>
<feature type="transmembrane region" description="Helical" evidence="1">
    <location>
        <begin position="303"/>
        <end position="321"/>
    </location>
</feature>
<dbReference type="GO" id="GO:0005886">
    <property type="term" value="C:plasma membrane"/>
    <property type="evidence" value="ECO:0007669"/>
    <property type="project" value="TreeGrafter"/>
</dbReference>
<dbReference type="AlphaFoldDB" id="G9WSY0"/>
<dbReference type="InterPro" id="IPR043128">
    <property type="entry name" value="Rev_trsase/Diguanyl_cyclase"/>
</dbReference>
<feature type="transmembrane region" description="Helical" evidence="1">
    <location>
        <begin position="238"/>
        <end position="258"/>
    </location>
</feature>
<protein>
    <recommendedName>
        <fullName evidence="2">GGDEF domain-containing protein</fullName>
    </recommendedName>
</protein>
<dbReference type="GO" id="GO:0052621">
    <property type="term" value="F:diguanylate cyclase activity"/>
    <property type="evidence" value="ECO:0007669"/>
    <property type="project" value="TreeGrafter"/>
</dbReference>
<dbReference type="RefSeq" id="WP_009537839.1">
    <property type="nucleotide sequence ID" value="NZ_JH414507.1"/>
</dbReference>
<dbReference type="PANTHER" id="PTHR45138:SF23">
    <property type="entry name" value="SIGNALING PROTEIN"/>
    <property type="match status" value="1"/>
</dbReference>
<dbReference type="GO" id="GO:0043709">
    <property type="term" value="P:cell adhesion involved in single-species biofilm formation"/>
    <property type="evidence" value="ECO:0007669"/>
    <property type="project" value="TreeGrafter"/>
</dbReference>
<dbReference type="InterPro" id="IPR050469">
    <property type="entry name" value="Diguanylate_Cyclase"/>
</dbReference>
<organism evidence="3 4">
    <name type="scientific">Oribacterium asaccharolyticum ACB7</name>
    <dbReference type="NCBI Taxonomy" id="796944"/>
    <lineage>
        <taxon>Bacteria</taxon>
        <taxon>Bacillati</taxon>
        <taxon>Bacillota</taxon>
        <taxon>Clostridia</taxon>
        <taxon>Lachnospirales</taxon>
        <taxon>Lachnospiraceae</taxon>
        <taxon>Oribacterium</taxon>
    </lineage>
</organism>
<evidence type="ECO:0000313" key="3">
    <source>
        <dbReference type="EMBL" id="EHL13350.1"/>
    </source>
</evidence>
<dbReference type="SMART" id="SM00267">
    <property type="entry name" value="GGDEF"/>
    <property type="match status" value="1"/>
</dbReference>
<dbReference type="NCBIfam" id="TIGR00254">
    <property type="entry name" value="GGDEF"/>
    <property type="match status" value="1"/>
</dbReference>
<dbReference type="EMBL" id="AFZD01000007">
    <property type="protein sequence ID" value="EHL13350.1"/>
    <property type="molecule type" value="Genomic_DNA"/>
</dbReference>
<sequence>MKNRILLKINKGVIPVFVVFFVAFFLLYATFSMNGGENNSYTRLSEMKVDVKHEDGTVDSFDSNMFNFQSKNDKITMHLPLDEKLKKENQSINFFFYASVVKAYYKDKLLVSYGEDVKRHMIGHLKILIPVPMEAYGDEIRVEIQPTMDFMEDTFHFPVLMPIQNALFFPVLGKETSFSFFYMVLIGTFFAIAFLACQYFLQDYAKEGFWMMILINSIIAWYMGNTGMIYAVNANEDFNAIVEYIGMYMLFFSAPLFASYETVRPFVKKYLRFMGKLLSGVFALCLILYLLPTGYTFVKYLRIAQGIQIVMVFSALLSLLFPGKKAANMAEYIMQYGLIFVSLFGILEQIRIICATKITEDFPPILRWFAAAPFSRWLLYMLVLTFLSSYAFKVSNVVQKTLEEKNLKILAYTDNLSAMGNRQYLQRKLDILDKSRNRDYAVIFMDINDLKYTNDHFGHEEGDHLIRMVSSSIKKAMDNMSGFYGRNGGDEFLSVLIPANKATEVAKQINANLQKTKEEEKPVFPVSLSLGIANYREVEEERRFSGLEMISSSDVIRKADARMYEDKCVHKKKHPLVS</sequence>
<dbReference type="SUPFAM" id="SSF55073">
    <property type="entry name" value="Nucleotide cyclase"/>
    <property type="match status" value="1"/>
</dbReference>
<feature type="transmembrane region" description="Helical" evidence="1">
    <location>
        <begin position="365"/>
        <end position="392"/>
    </location>
</feature>
<feature type="transmembrane region" description="Helical" evidence="1">
    <location>
        <begin position="12"/>
        <end position="31"/>
    </location>
</feature>
<keyword evidence="4" id="KW-1185">Reference proteome</keyword>
<dbReference type="InterPro" id="IPR029787">
    <property type="entry name" value="Nucleotide_cyclase"/>
</dbReference>
<feature type="transmembrane region" description="Helical" evidence="1">
    <location>
        <begin position="180"/>
        <end position="201"/>
    </location>
</feature>
<feature type="transmembrane region" description="Helical" evidence="1">
    <location>
        <begin position="333"/>
        <end position="353"/>
    </location>
</feature>
<evidence type="ECO:0000313" key="4">
    <source>
        <dbReference type="Proteomes" id="UP000003527"/>
    </source>
</evidence>
<keyword evidence="1" id="KW-0472">Membrane</keyword>
<proteinExistence type="predicted"/>
<dbReference type="CDD" id="cd01949">
    <property type="entry name" value="GGDEF"/>
    <property type="match status" value="1"/>
</dbReference>
<accession>G9WSY0</accession>
<dbReference type="Proteomes" id="UP000003527">
    <property type="component" value="Unassembled WGS sequence"/>
</dbReference>
<feature type="transmembrane region" description="Helical" evidence="1">
    <location>
        <begin position="270"/>
        <end position="291"/>
    </location>
</feature>
<dbReference type="Gene3D" id="3.30.70.270">
    <property type="match status" value="1"/>
</dbReference>
<dbReference type="Pfam" id="PF00990">
    <property type="entry name" value="GGDEF"/>
    <property type="match status" value="1"/>
</dbReference>
<feature type="domain" description="GGDEF" evidence="2">
    <location>
        <begin position="438"/>
        <end position="578"/>
    </location>
</feature>
<evidence type="ECO:0000256" key="1">
    <source>
        <dbReference type="SAM" id="Phobius"/>
    </source>
</evidence>
<dbReference type="GO" id="GO:1902201">
    <property type="term" value="P:negative regulation of bacterial-type flagellum-dependent cell motility"/>
    <property type="evidence" value="ECO:0007669"/>
    <property type="project" value="TreeGrafter"/>
</dbReference>
<dbReference type="PATRIC" id="fig|796944.3.peg.720"/>
<feature type="transmembrane region" description="Helical" evidence="1">
    <location>
        <begin position="208"/>
        <end position="232"/>
    </location>
</feature>
<comment type="caution">
    <text evidence="3">The sequence shown here is derived from an EMBL/GenBank/DDBJ whole genome shotgun (WGS) entry which is preliminary data.</text>
</comment>
<evidence type="ECO:0000259" key="2">
    <source>
        <dbReference type="PROSITE" id="PS50887"/>
    </source>
</evidence>